<reference evidence="2 3" key="1">
    <citation type="journal article" date="2019" name="Int. J. Syst. Evol. Microbiol.">
        <title>The Global Catalogue of Microorganisms (GCM) 10K type strain sequencing project: providing services to taxonomists for standard genome sequencing and annotation.</title>
        <authorList>
            <consortium name="The Broad Institute Genomics Platform"/>
            <consortium name="The Broad Institute Genome Sequencing Center for Infectious Disease"/>
            <person name="Wu L."/>
            <person name="Ma J."/>
        </authorList>
    </citation>
    <scope>NUCLEOTIDE SEQUENCE [LARGE SCALE GENOMIC DNA]</scope>
    <source>
        <strain evidence="2 3">DT31</strain>
    </source>
</reference>
<accession>A0ABD5WDP7</accession>
<comment type="caution">
    <text evidence="2">The sequence shown here is derived from an EMBL/GenBank/DDBJ whole genome shotgun (WGS) entry which is preliminary data.</text>
</comment>
<dbReference type="RefSeq" id="WP_284030917.1">
    <property type="nucleotide sequence ID" value="NZ_CP126154.1"/>
</dbReference>
<gene>
    <name evidence="2" type="ORF">ACFQL9_04925</name>
</gene>
<dbReference type="Proteomes" id="UP001596461">
    <property type="component" value="Unassembled WGS sequence"/>
</dbReference>
<evidence type="ECO:0000313" key="2">
    <source>
        <dbReference type="EMBL" id="MFC7068979.1"/>
    </source>
</evidence>
<sequence>MIRTGGPTVYRGCTPVVDSWFDVGRKGGLTRALADAVAEAKGLDPVDLPPLYRAVELDALERLLEQQDPDTARFCLFSFVVDDSVVFVRGDGRIRVCDTTRPTDPEPVFETLLR</sequence>
<feature type="domain" description="Halobacterial output" evidence="1">
    <location>
        <begin position="30"/>
        <end position="96"/>
    </location>
</feature>
<proteinExistence type="predicted"/>
<name>A0ABD5WDP7_9EURY</name>
<evidence type="ECO:0000313" key="3">
    <source>
        <dbReference type="Proteomes" id="UP001596461"/>
    </source>
</evidence>
<dbReference type="GeneID" id="81125774"/>
<protein>
    <submittedName>
        <fullName evidence="2">HalOD1 output domain-containing protein</fullName>
    </submittedName>
</protein>
<dbReference type="InterPro" id="IPR040624">
    <property type="entry name" value="HalOD1"/>
</dbReference>
<evidence type="ECO:0000259" key="1">
    <source>
        <dbReference type="Pfam" id="PF18545"/>
    </source>
</evidence>
<keyword evidence="3" id="KW-1185">Reference proteome</keyword>
<dbReference type="Pfam" id="PF18545">
    <property type="entry name" value="HalOD1"/>
    <property type="match status" value="1"/>
</dbReference>
<dbReference type="AlphaFoldDB" id="A0ABD5WDP7"/>
<organism evidence="2 3">
    <name type="scientific">Halobaculum lipolyticum</name>
    <dbReference type="NCBI Taxonomy" id="3032001"/>
    <lineage>
        <taxon>Archaea</taxon>
        <taxon>Methanobacteriati</taxon>
        <taxon>Methanobacteriota</taxon>
        <taxon>Stenosarchaea group</taxon>
        <taxon>Halobacteria</taxon>
        <taxon>Halobacteriales</taxon>
        <taxon>Haloferacaceae</taxon>
        <taxon>Halobaculum</taxon>
    </lineage>
</organism>
<dbReference type="EMBL" id="JBHTAH010000003">
    <property type="protein sequence ID" value="MFC7068979.1"/>
    <property type="molecule type" value="Genomic_DNA"/>
</dbReference>